<proteinExistence type="predicted"/>
<evidence type="ECO:0000313" key="4">
    <source>
        <dbReference type="Proteomes" id="UP000315440"/>
    </source>
</evidence>
<feature type="region of interest" description="Disordered" evidence="1">
    <location>
        <begin position="1"/>
        <end position="54"/>
    </location>
</feature>
<gene>
    <name evidence="3" type="primary">ybaN</name>
    <name evidence="3" type="ORF">Mal64_21310</name>
</gene>
<feature type="transmembrane region" description="Helical" evidence="2">
    <location>
        <begin position="236"/>
        <end position="254"/>
    </location>
</feature>
<name>A0A5C5ZME6_9BACT</name>
<organism evidence="3 4">
    <name type="scientific">Pseudobythopirellula maris</name>
    <dbReference type="NCBI Taxonomy" id="2527991"/>
    <lineage>
        <taxon>Bacteria</taxon>
        <taxon>Pseudomonadati</taxon>
        <taxon>Planctomycetota</taxon>
        <taxon>Planctomycetia</taxon>
        <taxon>Pirellulales</taxon>
        <taxon>Lacipirellulaceae</taxon>
        <taxon>Pseudobythopirellula</taxon>
    </lineage>
</organism>
<comment type="caution">
    <text evidence="3">The sequence shown here is derived from an EMBL/GenBank/DDBJ whole genome shotgun (WGS) entry which is preliminary data.</text>
</comment>
<dbReference type="PANTHER" id="PTHR35813">
    <property type="entry name" value="INNER MEMBRANE PROTEIN YBAN"/>
    <property type="match status" value="1"/>
</dbReference>
<dbReference type="InterPro" id="IPR007401">
    <property type="entry name" value="DUF454"/>
</dbReference>
<evidence type="ECO:0000256" key="2">
    <source>
        <dbReference type="SAM" id="Phobius"/>
    </source>
</evidence>
<reference evidence="3 4" key="1">
    <citation type="submission" date="2019-02" db="EMBL/GenBank/DDBJ databases">
        <title>Deep-cultivation of Planctomycetes and their phenomic and genomic characterization uncovers novel biology.</title>
        <authorList>
            <person name="Wiegand S."/>
            <person name="Jogler M."/>
            <person name="Boedeker C."/>
            <person name="Pinto D."/>
            <person name="Vollmers J."/>
            <person name="Rivas-Marin E."/>
            <person name="Kohn T."/>
            <person name="Peeters S.H."/>
            <person name="Heuer A."/>
            <person name="Rast P."/>
            <person name="Oberbeckmann S."/>
            <person name="Bunk B."/>
            <person name="Jeske O."/>
            <person name="Meyerdierks A."/>
            <person name="Storesund J.E."/>
            <person name="Kallscheuer N."/>
            <person name="Luecker S."/>
            <person name="Lage O.M."/>
            <person name="Pohl T."/>
            <person name="Merkel B.J."/>
            <person name="Hornburger P."/>
            <person name="Mueller R.-W."/>
            <person name="Bruemmer F."/>
            <person name="Labrenz M."/>
            <person name="Spormann A.M."/>
            <person name="Op Den Camp H."/>
            <person name="Overmann J."/>
            <person name="Amann R."/>
            <person name="Jetten M.S.M."/>
            <person name="Mascher T."/>
            <person name="Medema M.H."/>
            <person name="Devos D.P."/>
            <person name="Kaster A.-K."/>
            <person name="Ovreas L."/>
            <person name="Rohde M."/>
            <person name="Galperin M.Y."/>
            <person name="Jogler C."/>
        </authorList>
    </citation>
    <scope>NUCLEOTIDE SEQUENCE [LARGE SCALE GENOMIC DNA]</scope>
    <source>
        <strain evidence="3 4">Mal64</strain>
    </source>
</reference>
<dbReference type="OrthoDB" id="5690292at2"/>
<feature type="compositionally biased region" description="Polar residues" evidence="1">
    <location>
        <begin position="9"/>
        <end position="33"/>
    </location>
</feature>
<keyword evidence="4" id="KW-1185">Reference proteome</keyword>
<evidence type="ECO:0000256" key="1">
    <source>
        <dbReference type="SAM" id="MobiDB-lite"/>
    </source>
</evidence>
<dbReference type="Proteomes" id="UP000315440">
    <property type="component" value="Unassembled WGS sequence"/>
</dbReference>
<feature type="transmembrane region" description="Helical" evidence="2">
    <location>
        <begin position="212"/>
        <end position="230"/>
    </location>
</feature>
<dbReference type="Pfam" id="PF04304">
    <property type="entry name" value="DUF454"/>
    <property type="match status" value="1"/>
</dbReference>
<dbReference type="AlphaFoldDB" id="A0A5C5ZME6"/>
<accession>A0A5C5ZME6</accession>
<dbReference type="PANTHER" id="PTHR35813:SF1">
    <property type="entry name" value="INNER MEMBRANE PROTEIN YBAN"/>
    <property type="match status" value="1"/>
</dbReference>
<protein>
    <submittedName>
        <fullName evidence="3">Inner membrane protein YbaN</fullName>
    </submittedName>
</protein>
<keyword evidence="2" id="KW-1133">Transmembrane helix</keyword>
<dbReference type="EMBL" id="SJPQ01000002">
    <property type="protein sequence ID" value="TWT88644.1"/>
    <property type="molecule type" value="Genomic_DNA"/>
</dbReference>
<evidence type="ECO:0000313" key="3">
    <source>
        <dbReference type="EMBL" id="TWT88644.1"/>
    </source>
</evidence>
<keyword evidence="2" id="KW-0472">Membrane</keyword>
<feature type="transmembrane region" description="Helical" evidence="2">
    <location>
        <begin position="139"/>
        <end position="169"/>
    </location>
</feature>
<dbReference type="GO" id="GO:0005886">
    <property type="term" value="C:plasma membrane"/>
    <property type="evidence" value="ECO:0007669"/>
    <property type="project" value="TreeGrafter"/>
</dbReference>
<dbReference type="RefSeq" id="WP_146399874.1">
    <property type="nucleotide sequence ID" value="NZ_SJPQ01000002.1"/>
</dbReference>
<keyword evidence="2" id="KW-0812">Transmembrane</keyword>
<sequence>MDPHPSTPPQASASNPSPERMTAISTKSTNATLSAKRFTQPPPAAPAPLGAESNPQQRLEYVQWMLSDEQLRSVEIDTRSGGVRVRSHSEPSRSVAFDADRLIPAPSEDPPEVLCWTDPKTGMEQYFRAPEMAVGWRRWLYLAGAAVTFVLAMIGVVMPGLPTTPFLLLTSYCLLRSSRELHETLLRSRTFGGLLRDWRLYRAVRRGVKTKSLVTMLLVVGASVVLMALAGLPARAFYGVVGGSMIGVCFILRLRVIR</sequence>